<dbReference type="RefSeq" id="WP_377585177.1">
    <property type="nucleotide sequence ID" value="NZ_JBHTKA010000015.1"/>
</dbReference>
<evidence type="ECO:0000313" key="2">
    <source>
        <dbReference type="EMBL" id="MFD1003064.1"/>
    </source>
</evidence>
<keyword evidence="3" id="KW-1185">Reference proteome</keyword>
<comment type="caution">
    <text evidence="2">The sequence shown here is derived from an EMBL/GenBank/DDBJ whole genome shotgun (WGS) entry which is preliminary data.</text>
</comment>
<reference evidence="3" key="1">
    <citation type="journal article" date="2019" name="Int. J. Syst. Evol. Microbiol.">
        <title>The Global Catalogue of Microorganisms (GCM) 10K type strain sequencing project: providing services to taxonomists for standard genome sequencing and annotation.</title>
        <authorList>
            <consortium name="The Broad Institute Genomics Platform"/>
            <consortium name="The Broad Institute Genome Sequencing Center for Infectious Disease"/>
            <person name="Wu L."/>
            <person name="Ma J."/>
        </authorList>
    </citation>
    <scope>NUCLEOTIDE SEQUENCE [LARGE SCALE GENOMIC DNA]</scope>
    <source>
        <strain evidence="3">CCUG 58938</strain>
    </source>
</reference>
<evidence type="ECO:0000313" key="3">
    <source>
        <dbReference type="Proteomes" id="UP001597112"/>
    </source>
</evidence>
<dbReference type="Proteomes" id="UP001597112">
    <property type="component" value="Unassembled WGS sequence"/>
</dbReference>
<sequence>MVSCSDDDEPAKPEDIQIELLNAINTLRVTGCQCGNDIMPPVEPVTWNDTLAQTAQDHAIDMYTYNYLSHLSRDGTPPIIRTQQAGYSGIYVGENIARGYFNVTDVMKGWEESESHCKNMMDTTYTEIGASKVAGYWVLDLGRPK</sequence>
<dbReference type="Pfam" id="PF00188">
    <property type="entry name" value="CAP"/>
    <property type="match status" value="1"/>
</dbReference>
<feature type="domain" description="SCP" evidence="1">
    <location>
        <begin position="21"/>
        <end position="131"/>
    </location>
</feature>
<organism evidence="2 3">
    <name type="scientific">Ohtaekwangia kribbensis</name>
    <dbReference type="NCBI Taxonomy" id="688913"/>
    <lineage>
        <taxon>Bacteria</taxon>
        <taxon>Pseudomonadati</taxon>
        <taxon>Bacteroidota</taxon>
        <taxon>Cytophagia</taxon>
        <taxon>Cytophagales</taxon>
        <taxon>Fulvivirgaceae</taxon>
        <taxon>Ohtaekwangia</taxon>
    </lineage>
</organism>
<evidence type="ECO:0000259" key="1">
    <source>
        <dbReference type="Pfam" id="PF00188"/>
    </source>
</evidence>
<accession>A0ABW3KA94</accession>
<dbReference type="PANTHER" id="PTHR31157">
    <property type="entry name" value="SCP DOMAIN-CONTAINING PROTEIN"/>
    <property type="match status" value="1"/>
</dbReference>
<protein>
    <submittedName>
        <fullName evidence="2">CAP domain-containing protein</fullName>
    </submittedName>
</protein>
<dbReference type="InterPro" id="IPR035940">
    <property type="entry name" value="CAP_sf"/>
</dbReference>
<dbReference type="CDD" id="cd05379">
    <property type="entry name" value="CAP_bacterial"/>
    <property type="match status" value="1"/>
</dbReference>
<dbReference type="PANTHER" id="PTHR31157:SF1">
    <property type="entry name" value="SCP DOMAIN-CONTAINING PROTEIN"/>
    <property type="match status" value="1"/>
</dbReference>
<dbReference type="Gene3D" id="3.40.33.10">
    <property type="entry name" value="CAP"/>
    <property type="match status" value="1"/>
</dbReference>
<dbReference type="InterPro" id="IPR014044">
    <property type="entry name" value="CAP_dom"/>
</dbReference>
<dbReference type="SUPFAM" id="SSF55797">
    <property type="entry name" value="PR-1-like"/>
    <property type="match status" value="1"/>
</dbReference>
<name>A0ABW3KA94_9BACT</name>
<proteinExistence type="predicted"/>
<gene>
    <name evidence="2" type="ORF">ACFQ21_27310</name>
</gene>
<dbReference type="EMBL" id="JBHTKA010000015">
    <property type="protein sequence ID" value="MFD1003064.1"/>
    <property type="molecule type" value="Genomic_DNA"/>
</dbReference>